<accession>A0ABR3EW63</accession>
<evidence type="ECO:0000313" key="3">
    <source>
        <dbReference type="Proteomes" id="UP001465976"/>
    </source>
</evidence>
<keyword evidence="3" id="KW-1185">Reference proteome</keyword>
<dbReference type="EMBL" id="JBAHYK010001665">
    <property type="protein sequence ID" value="KAL0567133.1"/>
    <property type="molecule type" value="Genomic_DNA"/>
</dbReference>
<protein>
    <submittedName>
        <fullName evidence="2">Uncharacterized protein</fullName>
    </submittedName>
</protein>
<proteinExistence type="predicted"/>
<evidence type="ECO:0000256" key="1">
    <source>
        <dbReference type="SAM" id="MobiDB-lite"/>
    </source>
</evidence>
<gene>
    <name evidence="2" type="ORF">V5O48_014857</name>
</gene>
<organism evidence="2 3">
    <name type="scientific">Marasmius crinis-equi</name>
    <dbReference type="NCBI Taxonomy" id="585013"/>
    <lineage>
        <taxon>Eukaryota</taxon>
        <taxon>Fungi</taxon>
        <taxon>Dikarya</taxon>
        <taxon>Basidiomycota</taxon>
        <taxon>Agaricomycotina</taxon>
        <taxon>Agaricomycetes</taxon>
        <taxon>Agaricomycetidae</taxon>
        <taxon>Agaricales</taxon>
        <taxon>Marasmiineae</taxon>
        <taxon>Marasmiaceae</taxon>
        <taxon>Marasmius</taxon>
    </lineage>
</organism>
<name>A0ABR3EW63_9AGAR</name>
<reference evidence="2 3" key="1">
    <citation type="submission" date="2024-02" db="EMBL/GenBank/DDBJ databases">
        <title>A draft genome for the cacao thread blight pathogen Marasmius crinis-equi.</title>
        <authorList>
            <person name="Cohen S.P."/>
            <person name="Baruah I.K."/>
            <person name="Amoako-Attah I."/>
            <person name="Bukari Y."/>
            <person name="Meinhardt L.W."/>
            <person name="Bailey B.A."/>
        </authorList>
    </citation>
    <scope>NUCLEOTIDE SEQUENCE [LARGE SCALE GENOMIC DNA]</scope>
    <source>
        <strain evidence="2 3">GH-76</strain>
    </source>
</reference>
<feature type="compositionally biased region" description="Polar residues" evidence="1">
    <location>
        <begin position="49"/>
        <end position="72"/>
    </location>
</feature>
<sequence>MDPEPSNSNEGFDWDDIFEDPEALHSSLYTSDTSSDDSNNDNQSSCDNETNYNNNTIPILSSRPLNTSNEAATPNEAPFRRNTKNLKEKLGGREMAGSVRRVLSVIKEEGMDLPIFLDLFSWGEKSCIQDDLIQYARTSLLSSVELLV</sequence>
<feature type="region of interest" description="Disordered" evidence="1">
    <location>
        <begin position="23"/>
        <end position="91"/>
    </location>
</feature>
<comment type="caution">
    <text evidence="2">The sequence shown here is derived from an EMBL/GenBank/DDBJ whole genome shotgun (WGS) entry which is preliminary data.</text>
</comment>
<evidence type="ECO:0000313" key="2">
    <source>
        <dbReference type="EMBL" id="KAL0567133.1"/>
    </source>
</evidence>
<dbReference type="Proteomes" id="UP001465976">
    <property type="component" value="Unassembled WGS sequence"/>
</dbReference>